<keyword evidence="1" id="KW-0472">Membrane</keyword>
<feature type="transmembrane region" description="Helical" evidence="1">
    <location>
        <begin position="39"/>
        <end position="55"/>
    </location>
</feature>
<keyword evidence="1" id="KW-0812">Transmembrane</keyword>
<reference evidence="2" key="1">
    <citation type="submission" date="2023-06" db="EMBL/GenBank/DDBJ databases">
        <title>Probiogenomic evaluation and L lactic producing Weizmannia coaggulans BKMTCR2-2 from tree bark.</title>
        <authorList>
            <person name="Mahittikon J."/>
            <person name="Tanasupawat S."/>
        </authorList>
    </citation>
    <scope>NUCLEOTIDE SEQUENCE</scope>
    <source>
        <strain evidence="2">BKMTCR2-2</strain>
    </source>
</reference>
<feature type="transmembrane region" description="Helical" evidence="1">
    <location>
        <begin position="139"/>
        <end position="158"/>
    </location>
</feature>
<feature type="transmembrane region" description="Helical" evidence="1">
    <location>
        <begin position="236"/>
        <end position="256"/>
    </location>
</feature>
<protein>
    <recommendedName>
        <fullName evidence="4">O-antigen polysaccharide polymerase Wzy</fullName>
    </recommendedName>
</protein>
<dbReference type="EMBL" id="JASUZX010000001">
    <property type="protein sequence ID" value="MDL5039747.1"/>
    <property type="molecule type" value="Genomic_DNA"/>
</dbReference>
<feature type="transmembrane region" description="Helical" evidence="1">
    <location>
        <begin position="12"/>
        <end position="33"/>
    </location>
</feature>
<feature type="transmembrane region" description="Helical" evidence="1">
    <location>
        <begin position="200"/>
        <end position="230"/>
    </location>
</feature>
<sequence length="443" mass="51366">MLNNIRVSYKNFLFLFISLIFWSVISFIYNCSIPTDNKLVTLAIIAIILNLILIIQTYNIPFMLIFSVFCFNYSYIFTIPAFFPTKISGVGSYNNNELLVSVLFQLMIGIFALNYLFFINKKRFIANKYLVDKIDSFTLPKNTMFCLVGIFGYLFFLLLDNSGKETNLPFSFTFEYIFAFVMIFKLFAENTFRIKLLIHVMLISICIKTLLSAGRIEVIESLSLLFIFYYEKKVKPIWILLGSFLVNILMEFIFIARNVNGDTSWKTSKIFFDRLNPPPLILGNEGDVTQASMAMTGVVQNNVVSFAERLKSFFDMIISQFIPLGHIESFHDSNVARYIQEFATTLGGGYIYSQWYFWLGISGVIVISLVINQIIKVAYFGEQGTIISITCTYSLILFSRWFAYFFDFLIKIPLMLLLFLVVFKIVYSSKYREVDTINLRKYN</sequence>
<dbReference type="AlphaFoldDB" id="A0AAW7C796"/>
<evidence type="ECO:0000313" key="2">
    <source>
        <dbReference type="EMBL" id="MDL5039747.1"/>
    </source>
</evidence>
<comment type="caution">
    <text evidence="2">The sequence shown here is derived from an EMBL/GenBank/DDBJ whole genome shotgun (WGS) entry which is preliminary data.</text>
</comment>
<evidence type="ECO:0008006" key="4">
    <source>
        <dbReference type="Google" id="ProtNLM"/>
    </source>
</evidence>
<evidence type="ECO:0000313" key="3">
    <source>
        <dbReference type="Proteomes" id="UP001223084"/>
    </source>
</evidence>
<feature type="transmembrane region" description="Helical" evidence="1">
    <location>
        <begin position="401"/>
        <end position="423"/>
    </location>
</feature>
<dbReference type="Proteomes" id="UP001223084">
    <property type="component" value="Unassembled WGS sequence"/>
</dbReference>
<organism evidence="2 3">
    <name type="scientific">Heyndrickxia coagulans</name>
    <name type="common">Weizmannia coagulans</name>
    <dbReference type="NCBI Taxonomy" id="1398"/>
    <lineage>
        <taxon>Bacteria</taxon>
        <taxon>Bacillati</taxon>
        <taxon>Bacillota</taxon>
        <taxon>Bacilli</taxon>
        <taxon>Bacillales</taxon>
        <taxon>Bacillaceae</taxon>
        <taxon>Heyndrickxia</taxon>
    </lineage>
</organism>
<accession>A0AAW7C796</accession>
<evidence type="ECO:0000256" key="1">
    <source>
        <dbReference type="SAM" id="Phobius"/>
    </source>
</evidence>
<gene>
    <name evidence="2" type="ORF">QN341_01390</name>
</gene>
<feature type="transmembrane region" description="Helical" evidence="1">
    <location>
        <begin position="355"/>
        <end position="375"/>
    </location>
</feature>
<feature type="transmembrane region" description="Helical" evidence="1">
    <location>
        <begin position="170"/>
        <end position="188"/>
    </location>
</feature>
<proteinExistence type="predicted"/>
<keyword evidence="1" id="KW-1133">Transmembrane helix</keyword>
<dbReference type="RefSeq" id="WP_285957704.1">
    <property type="nucleotide sequence ID" value="NZ_JASUZX010000001.1"/>
</dbReference>
<feature type="transmembrane region" description="Helical" evidence="1">
    <location>
        <begin position="62"/>
        <end position="83"/>
    </location>
</feature>
<feature type="transmembrane region" description="Helical" evidence="1">
    <location>
        <begin position="98"/>
        <end position="118"/>
    </location>
</feature>
<name>A0AAW7C796_HEYCO</name>